<dbReference type="GO" id="GO:0003697">
    <property type="term" value="F:single-stranded DNA binding"/>
    <property type="evidence" value="ECO:0007669"/>
    <property type="project" value="TreeGrafter"/>
</dbReference>
<dbReference type="GeneTree" id="ENSGT00510000048601"/>
<protein>
    <submittedName>
        <fullName evidence="3">Uncharacterized protein</fullName>
    </submittedName>
</protein>
<dbReference type="STRING" id="62062.ENSHHUP00000014357"/>
<accession>A0A4W5KDY8</accession>
<keyword evidence="2" id="KW-0539">Nucleus</keyword>
<comment type="subcellular location">
    <subcellularLocation>
        <location evidence="1">Nucleus</location>
    </subcellularLocation>
</comment>
<dbReference type="PANTHER" id="PTHR16171">
    <property type="entry name" value="DNA REPAIR PROTEIN COMPLEMENTING XP-G CELLS-RELATED"/>
    <property type="match status" value="1"/>
</dbReference>
<evidence type="ECO:0000256" key="1">
    <source>
        <dbReference type="ARBA" id="ARBA00004123"/>
    </source>
</evidence>
<organism evidence="3 4">
    <name type="scientific">Hucho hucho</name>
    <name type="common">huchen</name>
    <dbReference type="NCBI Taxonomy" id="62062"/>
    <lineage>
        <taxon>Eukaryota</taxon>
        <taxon>Metazoa</taxon>
        <taxon>Chordata</taxon>
        <taxon>Craniata</taxon>
        <taxon>Vertebrata</taxon>
        <taxon>Euteleostomi</taxon>
        <taxon>Actinopterygii</taxon>
        <taxon>Neopterygii</taxon>
        <taxon>Teleostei</taxon>
        <taxon>Protacanthopterygii</taxon>
        <taxon>Salmoniformes</taxon>
        <taxon>Salmonidae</taxon>
        <taxon>Salmoninae</taxon>
        <taxon>Hucho</taxon>
    </lineage>
</organism>
<evidence type="ECO:0000313" key="4">
    <source>
        <dbReference type="Proteomes" id="UP000314982"/>
    </source>
</evidence>
<keyword evidence="4" id="KW-1185">Reference proteome</keyword>
<sequence>MWDIFISFLLELSVQHTGSREVGILLLSVALYMWQWDHRSLEEQTLLYLLCLQLSLPPISQEGALQILGFQPPFEEIKFGPFTGNATLMRWFRQINDNFRVRGCSYILYKPHGKHKTAGETAEGALLKLTQGLRDDTMAYIYHCQNHYFCPVGFEATPFKAAKAYRYVSLISLCEFTF</sequence>
<proteinExistence type="predicted"/>
<dbReference type="GO" id="GO:0004520">
    <property type="term" value="F:DNA endonuclease activity"/>
    <property type="evidence" value="ECO:0007669"/>
    <property type="project" value="TreeGrafter"/>
</dbReference>
<reference evidence="3" key="3">
    <citation type="submission" date="2025-09" db="UniProtKB">
        <authorList>
            <consortium name="Ensembl"/>
        </authorList>
    </citation>
    <scope>IDENTIFICATION</scope>
</reference>
<name>A0A4W5KDY8_9TELE</name>
<dbReference type="Ensembl" id="ENSHHUT00000014843.1">
    <property type="protein sequence ID" value="ENSHHUP00000014357.1"/>
    <property type="gene ID" value="ENSHHUG00000008899.1"/>
</dbReference>
<dbReference type="AlphaFoldDB" id="A0A4W5KDY8"/>
<reference evidence="4" key="1">
    <citation type="submission" date="2018-06" db="EMBL/GenBank/DDBJ databases">
        <title>Genome assembly of Danube salmon.</title>
        <authorList>
            <person name="Macqueen D.J."/>
            <person name="Gundappa M.K."/>
        </authorList>
    </citation>
    <scope>NUCLEOTIDE SEQUENCE [LARGE SCALE GENOMIC DNA]</scope>
</reference>
<dbReference type="PANTHER" id="PTHR16171:SF13">
    <property type="entry name" value="BASIC IMMUNOGLOBULIN-LIKE VARIABLE MOTIF-CONTAINING PROTEIN"/>
    <property type="match status" value="1"/>
</dbReference>
<reference evidence="3" key="2">
    <citation type="submission" date="2025-08" db="UniProtKB">
        <authorList>
            <consortium name="Ensembl"/>
        </authorList>
    </citation>
    <scope>IDENTIFICATION</scope>
</reference>
<evidence type="ECO:0000313" key="3">
    <source>
        <dbReference type="Ensembl" id="ENSHHUP00000014357.1"/>
    </source>
</evidence>
<dbReference type="Proteomes" id="UP000314982">
    <property type="component" value="Unassembled WGS sequence"/>
</dbReference>
<evidence type="ECO:0000256" key="2">
    <source>
        <dbReference type="ARBA" id="ARBA00023242"/>
    </source>
</evidence>
<dbReference type="GO" id="GO:0005634">
    <property type="term" value="C:nucleus"/>
    <property type="evidence" value="ECO:0007669"/>
    <property type="project" value="UniProtKB-SubCell"/>
</dbReference>